<dbReference type="Proteomes" id="UP001497516">
    <property type="component" value="Chromosome 7"/>
</dbReference>
<proteinExistence type="inferred from homology"/>
<evidence type="ECO:0000256" key="2">
    <source>
        <dbReference type="SAM" id="MobiDB-lite"/>
    </source>
</evidence>
<evidence type="ECO:0000313" key="4">
    <source>
        <dbReference type="Proteomes" id="UP001497516"/>
    </source>
</evidence>
<feature type="binding site" evidence="1">
    <location>
        <position position="82"/>
    </location>
    <ligand>
        <name>Zn(2+)</name>
        <dbReference type="ChEBI" id="CHEBI:29105"/>
    </ligand>
</feature>
<evidence type="ECO:0000256" key="1">
    <source>
        <dbReference type="HAMAP-Rule" id="MF_03226"/>
    </source>
</evidence>
<sequence>MGERKVLNKYYPPDFDPSKLPRRRSKPQKKVTSMLPIRVRCNTCGNYMAEGTKFNVRQEDAIGEKYLGEIQIKRFYHKCTNCSAEFSIKTDPENSDYTVESGATRVFPHRRHTKEANWSLLEDLEKRCGDEKRRMDAEMSLEERKAVNSRREAVDFDSVLEGLKAAEKKRRLEQEEEDEAVAKFASSRNIVRRISDEDLDELSGSRKLVAAAEAARWGNSRSDKKAGCLGSQQVRISVVKKKPVASEAEKFSTIAVSGTEPEALQSAFQIYSSDNDDDH</sequence>
<dbReference type="EMBL" id="OZ034820">
    <property type="protein sequence ID" value="CAL1404356.1"/>
    <property type="molecule type" value="Genomic_DNA"/>
</dbReference>
<keyword evidence="1" id="KW-0508">mRNA splicing</keyword>
<feature type="binding site" evidence="1">
    <location>
        <position position="79"/>
    </location>
    <ligand>
        <name>Zn(2+)</name>
        <dbReference type="ChEBI" id="CHEBI:29105"/>
    </ligand>
</feature>
<comment type="subunit">
    <text evidence="1">Component of the spliceosome. Present in the activated B complex, the catalytically activated B* complex which catalyzes the branching, the catalytic step 1 C complex catalyzing the exon ligation, and the postcatalytic P complex containing the ligated exons (mRNA) and the excised lariat intron.</text>
</comment>
<feature type="compositionally biased region" description="Basic residues" evidence="2">
    <location>
        <begin position="20"/>
        <end position="29"/>
    </location>
</feature>
<dbReference type="PANTHER" id="PTHR12111:SF4">
    <property type="entry name" value="SPLICING FACTOR YJU2"/>
    <property type="match status" value="1"/>
</dbReference>
<dbReference type="InterPro" id="IPR043701">
    <property type="entry name" value="Yju2"/>
</dbReference>
<comment type="subcellular location">
    <subcellularLocation>
        <location evidence="1">Nucleus</location>
    </subcellularLocation>
</comment>
<protein>
    <recommendedName>
        <fullName evidence="1">Splicing factor YJU2</fullName>
    </recommendedName>
</protein>
<keyword evidence="1" id="KW-0507">mRNA processing</keyword>
<feature type="region of interest" description="Disordered" evidence="2">
    <location>
        <begin position="1"/>
        <end position="32"/>
    </location>
</feature>
<dbReference type="AlphaFoldDB" id="A0AAV2G1D8"/>
<comment type="function">
    <text evidence="1">Part of the spliceosome which catalyzes two sequential transesterification reactions, first the excision of the non-coding intron from pre-mRNA and then the ligation of the coding exons to form the mature mRNA. Plays a role in stabilizing the structure of the spliceosome catalytic core and docking of the branch helix into the active site, producing 5'-exon and lariat intron-3'-intermediates.</text>
</comment>
<accession>A0AAV2G1D8</accession>
<keyword evidence="4" id="KW-1185">Reference proteome</keyword>
<dbReference type="HAMAP" id="MF_03226">
    <property type="entry name" value="YJU2"/>
    <property type="match status" value="1"/>
</dbReference>
<evidence type="ECO:0000313" key="3">
    <source>
        <dbReference type="EMBL" id="CAL1404356.1"/>
    </source>
</evidence>
<gene>
    <name evidence="3" type="ORF">LTRI10_LOCUS44219</name>
</gene>
<keyword evidence="1" id="KW-0862">Zinc</keyword>
<dbReference type="GO" id="GO:0071006">
    <property type="term" value="C:U2-type catalytic step 1 spliceosome"/>
    <property type="evidence" value="ECO:0007669"/>
    <property type="project" value="UniProtKB-UniRule"/>
</dbReference>
<feature type="binding site" evidence="1">
    <location>
        <position position="41"/>
    </location>
    <ligand>
        <name>Zn(2+)</name>
        <dbReference type="ChEBI" id="CHEBI:29105"/>
    </ligand>
</feature>
<dbReference type="PANTHER" id="PTHR12111">
    <property type="entry name" value="SPLICING FACTOR YJU2"/>
    <property type="match status" value="1"/>
</dbReference>
<dbReference type="Pfam" id="PF04502">
    <property type="entry name" value="Saf4_Yju2"/>
    <property type="match status" value="1"/>
</dbReference>
<keyword evidence="1" id="KW-0747">Spliceosome</keyword>
<dbReference type="InterPro" id="IPR007590">
    <property type="entry name" value="Saf4/Yju2"/>
</dbReference>
<reference evidence="3 4" key="1">
    <citation type="submission" date="2024-04" db="EMBL/GenBank/DDBJ databases">
        <authorList>
            <person name="Fracassetti M."/>
        </authorList>
    </citation>
    <scope>NUCLEOTIDE SEQUENCE [LARGE SCALE GENOMIC DNA]</scope>
</reference>
<feature type="binding site" evidence="1">
    <location>
        <position position="44"/>
    </location>
    <ligand>
        <name>Zn(2+)</name>
        <dbReference type="ChEBI" id="CHEBI:29105"/>
    </ligand>
</feature>
<keyword evidence="1" id="KW-0539">Nucleus</keyword>
<comment type="similarity">
    <text evidence="1">Belongs to the CWC16 family. YJU2 subfamily.</text>
</comment>
<keyword evidence="1" id="KW-0479">Metal-binding</keyword>
<organism evidence="3 4">
    <name type="scientific">Linum trigynum</name>
    <dbReference type="NCBI Taxonomy" id="586398"/>
    <lineage>
        <taxon>Eukaryota</taxon>
        <taxon>Viridiplantae</taxon>
        <taxon>Streptophyta</taxon>
        <taxon>Embryophyta</taxon>
        <taxon>Tracheophyta</taxon>
        <taxon>Spermatophyta</taxon>
        <taxon>Magnoliopsida</taxon>
        <taxon>eudicotyledons</taxon>
        <taxon>Gunneridae</taxon>
        <taxon>Pentapetalae</taxon>
        <taxon>rosids</taxon>
        <taxon>fabids</taxon>
        <taxon>Malpighiales</taxon>
        <taxon>Linaceae</taxon>
        <taxon>Linum</taxon>
    </lineage>
</organism>
<dbReference type="GO" id="GO:0000349">
    <property type="term" value="P:generation of catalytic spliceosome for first transesterification step"/>
    <property type="evidence" value="ECO:0007669"/>
    <property type="project" value="UniProtKB-UniRule"/>
</dbReference>
<name>A0AAV2G1D8_9ROSI</name>
<dbReference type="GO" id="GO:0046872">
    <property type="term" value="F:metal ion binding"/>
    <property type="evidence" value="ECO:0007669"/>
    <property type="project" value="UniProtKB-KW"/>
</dbReference>